<keyword evidence="3" id="KW-1185">Reference proteome</keyword>
<protein>
    <submittedName>
        <fullName evidence="2">Uncharacterized protein</fullName>
    </submittedName>
</protein>
<dbReference type="RefSeq" id="WP_103790701.1">
    <property type="nucleotide sequence ID" value="NZ_PQVF01000019.1"/>
</dbReference>
<comment type="caution">
    <text evidence="2">The sequence shown here is derived from an EMBL/GenBank/DDBJ whole genome shotgun (WGS) entry which is preliminary data.</text>
</comment>
<gene>
    <name evidence="2" type="ORF">C3K47_18750</name>
</gene>
<reference evidence="2 3" key="1">
    <citation type="submission" date="2018-01" db="EMBL/GenBank/DDBJ databases">
        <authorList>
            <person name="Gaut B.S."/>
            <person name="Morton B.R."/>
            <person name="Clegg M.T."/>
            <person name="Duvall M.R."/>
        </authorList>
    </citation>
    <scope>NUCLEOTIDE SEQUENCE [LARGE SCALE GENOMIC DNA]</scope>
    <source>
        <strain evidence="2 3">HR-AV</strain>
    </source>
</reference>
<evidence type="ECO:0000313" key="3">
    <source>
        <dbReference type="Proteomes" id="UP000236893"/>
    </source>
</evidence>
<accession>A0A2S4ZWM3</accession>
<evidence type="ECO:0000256" key="1">
    <source>
        <dbReference type="SAM" id="Coils"/>
    </source>
</evidence>
<dbReference type="Proteomes" id="UP000236893">
    <property type="component" value="Unassembled WGS sequence"/>
</dbReference>
<dbReference type="EMBL" id="PQVF01000019">
    <property type="protein sequence ID" value="POY34774.1"/>
    <property type="molecule type" value="Genomic_DNA"/>
</dbReference>
<sequence>MENPILKKIRTQVQPHHTSFEFIQTLKSVCTAWKNSPNYIVFRTSSYEFEKEIARYEHVHNNENELVKIGSRIKTLENEIHGALSHVKRYVRELYGADNIQSRFNEFGIIKSENRYILPRNREGRILSLISLIEALEKHQLQNKKHGIHFWETLLAEYDVLLRRFAVLSYRFSVEKKTSRSRLLQTLTNLIYLIRAQHPENYYSILKIWGLK</sequence>
<proteinExistence type="predicted"/>
<organism evidence="2 3">
    <name type="scientific">Solitalea longa</name>
    <dbReference type="NCBI Taxonomy" id="2079460"/>
    <lineage>
        <taxon>Bacteria</taxon>
        <taxon>Pseudomonadati</taxon>
        <taxon>Bacteroidota</taxon>
        <taxon>Sphingobacteriia</taxon>
        <taxon>Sphingobacteriales</taxon>
        <taxon>Sphingobacteriaceae</taxon>
        <taxon>Solitalea</taxon>
    </lineage>
</organism>
<evidence type="ECO:0000313" key="2">
    <source>
        <dbReference type="EMBL" id="POY34774.1"/>
    </source>
</evidence>
<feature type="coiled-coil region" evidence="1">
    <location>
        <begin position="59"/>
        <end position="93"/>
    </location>
</feature>
<name>A0A2S4ZWM3_9SPHI</name>
<keyword evidence="1" id="KW-0175">Coiled coil</keyword>
<dbReference type="AlphaFoldDB" id="A0A2S4ZWM3"/>